<dbReference type="GO" id="GO:0016791">
    <property type="term" value="F:phosphatase activity"/>
    <property type="evidence" value="ECO:0007669"/>
    <property type="project" value="TreeGrafter"/>
</dbReference>
<dbReference type="PANTHER" id="PTHR10000:SF8">
    <property type="entry name" value="HAD SUPERFAMILY HYDROLASE-LIKE, TYPE 3"/>
    <property type="match status" value="1"/>
</dbReference>
<comment type="caution">
    <text evidence="1">The sequence shown here is derived from an EMBL/GenBank/DDBJ whole genome shotgun (WGS) entry which is preliminary data.</text>
</comment>
<dbReference type="PROSITE" id="PS01228">
    <property type="entry name" value="COF_1"/>
    <property type="match status" value="1"/>
</dbReference>
<reference evidence="1 2" key="1">
    <citation type="submission" date="2019-03" db="EMBL/GenBank/DDBJ databases">
        <title>Genomic Encyclopedia of Type Strains, Phase IV (KMG-IV): sequencing the most valuable type-strain genomes for metagenomic binning, comparative biology and taxonomic classification.</title>
        <authorList>
            <person name="Goeker M."/>
        </authorList>
    </citation>
    <scope>NUCLEOTIDE SEQUENCE [LARGE SCALE GENOMIC DNA]</scope>
    <source>
        <strain evidence="1 2">DSM 100433</strain>
    </source>
</reference>
<dbReference type="PANTHER" id="PTHR10000">
    <property type="entry name" value="PHOSPHOSERINE PHOSPHATASE"/>
    <property type="match status" value="1"/>
</dbReference>
<dbReference type="Gene3D" id="3.30.1240.10">
    <property type="match status" value="1"/>
</dbReference>
<accession>A0A9X8Y918</accession>
<dbReference type="SUPFAM" id="SSF56784">
    <property type="entry name" value="HAD-like"/>
    <property type="match status" value="1"/>
</dbReference>
<dbReference type="InterPro" id="IPR000150">
    <property type="entry name" value="Cof"/>
</dbReference>
<dbReference type="InterPro" id="IPR023214">
    <property type="entry name" value="HAD_sf"/>
</dbReference>
<dbReference type="NCBIfam" id="TIGR01484">
    <property type="entry name" value="HAD-SF-IIB"/>
    <property type="match status" value="1"/>
</dbReference>
<dbReference type="GO" id="GO:0000287">
    <property type="term" value="F:magnesium ion binding"/>
    <property type="evidence" value="ECO:0007669"/>
    <property type="project" value="TreeGrafter"/>
</dbReference>
<protein>
    <recommendedName>
        <fullName evidence="3">HAD family phosphatase</fullName>
    </recommendedName>
</protein>
<dbReference type="OrthoDB" id="9781413at2"/>
<organism evidence="1 2">
    <name type="scientific">Harryflintia acetispora</name>
    <dbReference type="NCBI Taxonomy" id="1849041"/>
    <lineage>
        <taxon>Bacteria</taxon>
        <taxon>Bacillati</taxon>
        <taxon>Bacillota</taxon>
        <taxon>Clostridia</taxon>
        <taxon>Eubacteriales</taxon>
        <taxon>Oscillospiraceae</taxon>
        <taxon>Harryflintia</taxon>
    </lineage>
</organism>
<evidence type="ECO:0000313" key="2">
    <source>
        <dbReference type="Proteomes" id="UP000294682"/>
    </source>
</evidence>
<keyword evidence="2" id="KW-1185">Reference proteome</keyword>
<name>A0A9X8Y918_9FIRM</name>
<dbReference type="SFLD" id="SFLDG01140">
    <property type="entry name" value="C2.B:_Phosphomannomutase_and_P"/>
    <property type="match status" value="1"/>
</dbReference>
<dbReference type="InterPro" id="IPR036412">
    <property type="entry name" value="HAD-like_sf"/>
</dbReference>
<dbReference type="CDD" id="cd07516">
    <property type="entry name" value="HAD_Pase"/>
    <property type="match status" value="1"/>
</dbReference>
<dbReference type="RefSeq" id="WP_079700164.1">
    <property type="nucleotide sequence ID" value="NZ_JADNAH010000136.1"/>
</dbReference>
<evidence type="ECO:0000313" key="1">
    <source>
        <dbReference type="EMBL" id="TCL45051.1"/>
    </source>
</evidence>
<proteinExistence type="predicted"/>
<dbReference type="NCBIfam" id="TIGR00099">
    <property type="entry name" value="Cof-subfamily"/>
    <property type="match status" value="1"/>
</dbReference>
<dbReference type="Gene3D" id="3.40.50.1000">
    <property type="entry name" value="HAD superfamily/HAD-like"/>
    <property type="match status" value="1"/>
</dbReference>
<dbReference type="Pfam" id="PF08282">
    <property type="entry name" value="Hydrolase_3"/>
    <property type="match status" value="1"/>
</dbReference>
<dbReference type="Proteomes" id="UP000294682">
    <property type="component" value="Unassembled WGS sequence"/>
</dbReference>
<dbReference type="InterPro" id="IPR006379">
    <property type="entry name" value="HAD-SF_hydro_IIB"/>
</dbReference>
<dbReference type="SFLD" id="SFLDS00003">
    <property type="entry name" value="Haloacid_Dehalogenase"/>
    <property type="match status" value="1"/>
</dbReference>
<sequence length="271" mass="30130">MSKLLKPYLYADMDGTLLTDTKDISDENVAAIKRYIDAGGKFAVATGRSELIAKPLLKGAPLNMPSILYNGAAVYDFEGKKFLHQNCLDYDLVERLGRLAIRVCPTACVEVYCEGPIQLLNRDCVIDHYITNEKQEHVYRSFEERSRDCMKLLVYGENAQLKEVERAIAEEIGSDGFSCVFSAPYYLEILPADISKGDTLKWIADNLGYKLEDMAVIGDFYNDLSMILESGFGVAPANAPDDIKAQAQLVVADNNHSALADLINNHMIIED</sequence>
<evidence type="ECO:0008006" key="3">
    <source>
        <dbReference type="Google" id="ProtNLM"/>
    </source>
</evidence>
<gene>
    <name evidence="1" type="ORF">EDD78_10128</name>
</gene>
<dbReference type="EMBL" id="SLUK01000001">
    <property type="protein sequence ID" value="TCL45051.1"/>
    <property type="molecule type" value="Genomic_DNA"/>
</dbReference>
<dbReference type="GO" id="GO:0005829">
    <property type="term" value="C:cytosol"/>
    <property type="evidence" value="ECO:0007669"/>
    <property type="project" value="TreeGrafter"/>
</dbReference>
<dbReference type="AlphaFoldDB" id="A0A9X8Y918"/>